<evidence type="ECO:0000313" key="8">
    <source>
        <dbReference type="EMBL" id="NDW20974.1"/>
    </source>
</evidence>
<dbReference type="Gene3D" id="1.20.950.20">
    <property type="entry name" value="Transmembrane di-heme cytochromes, Chain C"/>
    <property type="match status" value="1"/>
</dbReference>
<evidence type="ECO:0000256" key="3">
    <source>
        <dbReference type="ARBA" id="ARBA00022692"/>
    </source>
</evidence>
<keyword evidence="4 6" id="KW-1133">Transmembrane helix</keyword>
<protein>
    <submittedName>
        <fullName evidence="8">Cytochrome B</fullName>
    </submittedName>
</protein>
<keyword evidence="2" id="KW-1003">Cell membrane</keyword>
<dbReference type="EMBL" id="JAAAWP010000003">
    <property type="protein sequence ID" value="NDW20974.1"/>
    <property type="molecule type" value="Genomic_DNA"/>
</dbReference>
<dbReference type="PANTHER" id="PTHR30485:SF2">
    <property type="entry name" value="BLL0597 PROTEIN"/>
    <property type="match status" value="1"/>
</dbReference>
<reference evidence="8 9" key="1">
    <citation type="submission" date="2020-01" db="EMBL/GenBank/DDBJ databases">
        <title>Genomes of bacteria type strains.</title>
        <authorList>
            <person name="Chen J."/>
            <person name="Zhu S."/>
            <person name="Yang J."/>
        </authorList>
    </citation>
    <scope>NUCLEOTIDE SEQUENCE [LARGE SCALE GENOMIC DNA]</scope>
    <source>
        <strain evidence="8 9">LMG 22958</strain>
    </source>
</reference>
<dbReference type="GO" id="GO:0020037">
    <property type="term" value="F:heme binding"/>
    <property type="evidence" value="ECO:0007669"/>
    <property type="project" value="TreeGrafter"/>
</dbReference>
<evidence type="ECO:0000313" key="9">
    <source>
        <dbReference type="Proteomes" id="UP000478837"/>
    </source>
</evidence>
<name>A0A6L9MRY7_9ALTE</name>
<feature type="transmembrane region" description="Helical" evidence="6">
    <location>
        <begin position="21"/>
        <end position="39"/>
    </location>
</feature>
<evidence type="ECO:0000256" key="5">
    <source>
        <dbReference type="ARBA" id="ARBA00023136"/>
    </source>
</evidence>
<feature type="domain" description="Cytochrome b561 bacterial/Ni-hydrogenase" evidence="7">
    <location>
        <begin position="18"/>
        <end position="179"/>
    </location>
</feature>
<sequence>MTDQNEHPNTKSNDITIWDRIVRLCHWMLVACFVTNYFIVEPGRLYHEIAGYTAVSFILLRLIWGFTRPITNYASFRTVNLHIREFKQHIQHLKQRNVPAQHGHNPFGWLMIFAVIILFLGLGVTGFIMEEVDAFFGNSTLEWIHGTFADVLYACVLIHVAAVFFVQYKGRVQLLRPMLVGKRRITKKNN</sequence>
<gene>
    <name evidence="8" type="ORF">GTW09_05545</name>
</gene>
<evidence type="ECO:0000256" key="1">
    <source>
        <dbReference type="ARBA" id="ARBA00004651"/>
    </source>
</evidence>
<evidence type="ECO:0000256" key="2">
    <source>
        <dbReference type="ARBA" id="ARBA00022475"/>
    </source>
</evidence>
<dbReference type="PANTHER" id="PTHR30485">
    <property type="entry name" value="NI/FE-HYDROGENASE 1 B-TYPE CYTOCHROME SUBUNIT"/>
    <property type="match status" value="1"/>
</dbReference>
<keyword evidence="9" id="KW-1185">Reference proteome</keyword>
<dbReference type="InterPro" id="IPR011577">
    <property type="entry name" value="Cyt_b561_bac/Ni-Hgenase"/>
</dbReference>
<keyword evidence="5 6" id="KW-0472">Membrane</keyword>
<organism evidence="8 9">
    <name type="scientific">Alteromonas hispanica</name>
    <dbReference type="NCBI Taxonomy" id="315421"/>
    <lineage>
        <taxon>Bacteria</taxon>
        <taxon>Pseudomonadati</taxon>
        <taxon>Pseudomonadota</taxon>
        <taxon>Gammaproteobacteria</taxon>
        <taxon>Alteromonadales</taxon>
        <taxon>Alteromonadaceae</taxon>
        <taxon>Alteromonas/Salinimonas group</taxon>
        <taxon>Alteromonas</taxon>
    </lineage>
</organism>
<feature type="transmembrane region" description="Helical" evidence="6">
    <location>
        <begin position="107"/>
        <end position="128"/>
    </location>
</feature>
<dbReference type="InterPro" id="IPR051542">
    <property type="entry name" value="Hydrogenase_cytochrome"/>
</dbReference>
<dbReference type="GO" id="GO:0009055">
    <property type="term" value="F:electron transfer activity"/>
    <property type="evidence" value="ECO:0007669"/>
    <property type="project" value="InterPro"/>
</dbReference>
<dbReference type="SUPFAM" id="SSF81342">
    <property type="entry name" value="Transmembrane di-heme cytochromes"/>
    <property type="match status" value="1"/>
</dbReference>
<dbReference type="AlphaFoldDB" id="A0A6L9MRY7"/>
<dbReference type="InterPro" id="IPR016174">
    <property type="entry name" value="Di-haem_cyt_TM"/>
</dbReference>
<feature type="transmembrane region" description="Helical" evidence="6">
    <location>
        <begin position="45"/>
        <end position="64"/>
    </location>
</feature>
<evidence type="ECO:0000256" key="4">
    <source>
        <dbReference type="ARBA" id="ARBA00022989"/>
    </source>
</evidence>
<evidence type="ECO:0000256" key="6">
    <source>
        <dbReference type="SAM" id="Phobius"/>
    </source>
</evidence>
<comment type="caution">
    <text evidence="8">The sequence shown here is derived from an EMBL/GenBank/DDBJ whole genome shotgun (WGS) entry which is preliminary data.</text>
</comment>
<comment type="subcellular location">
    <subcellularLocation>
        <location evidence="1">Cell membrane</location>
        <topology evidence="1">Multi-pass membrane protein</topology>
    </subcellularLocation>
</comment>
<dbReference type="Pfam" id="PF01292">
    <property type="entry name" value="Ni_hydr_CYTB"/>
    <property type="match status" value="1"/>
</dbReference>
<dbReference type="Proteomes" id="UP000478837">
    <property type="component" value="Unassembled WGS sequence"/>
</dbReference>
<dbReference type="GO" id="GO:0005886">
    <property type="term" value="C:plasma membrane"/>
    <property type="evidence" value="ECO:0007669"/>
    <property type="project" value="UniProtKB-SubCell"/>
</dbReference>
<feature type="transmembrane region" description="Helical" evidence="6">
    <location>
        <begin position="148"/>
        <end position="168"/>
    </location>
</feature>
<evidence type="ECO:0000259" key="7">
    <source>
        <dbReference type="Pfam" id="PF01292"/>
    </source>
</evidence>
<dbReference type="RefSeq" id="WP_163110744.1">
    <property type="nucleotide sequence ID" value="NZ_JAAAWP010000003.1"/>
</dbReference>
<accession>A0A6L9MRY7</accession>
<proteinExistence type="predicted"/>
<dbReference type="GO" id="GO:0022904">
    <property type="term" value="P:respiratory electron transport chain"/>
    <property type="evidence" value="ECO:0007669"/>
    <property type="project" value="InterPro"/>
</dbReference>
<keyword evidence="3 6" id="KW-0812">Transmembrane</keyword>